<dbReference type="Proteomes" id="UP000612362">
    <property type="component" value="Unassembled WGS sequence"/>
</dbReference>
<keyword evidence="2" id="KW-1185">Reference proteome</keyword>
<name>A0A8J3I2J3_9CHLR</name>
<organism evidence="1 2">
    <name type="scientific">Ktedonospora formicarum</name>
    <dbReference type="NCBI Taxonomy" id="2778364"/>
    <lineage>
        <taxon>Bacteria</taxon>
        <taxon>Bacillati</taxon>
        <taxon>Chloroflexota</taxon>
        <taxon>Ktedonobacteria</taxon>
        <taxon>Ktedonobacterales</taxon>
        <taxon>Ktedonobacteraceae</taxon>
        <taxon>Ktedonospora</taxon>
    </lineage>
</organism>
<dbReference type="AlphaFoldDB" id="A0A8J3I2J3"/>
<protein>
    <submittedName>
        <fullName evidence="1">Uncharacterized protein</fullName>
    </submittedName>
</protein>
<evidence type="ECO:0000313" key="1">
    <source>
        <dbReference type="EMBL" id="GHO45067.1"/>
    </source>
</evidence>
<evidence type="ECO:0000313" key="2">
    <source>
        <dbReference type="Proteomes" id="UP000612362"/>
    </source>
</evidence>
<accession>A0A8J3I2J3</accession>
<reference evidence="1" key="1">
    <citation type="submission" date="2020-10" db="EMBL/GenBank/DDBJ databases">
        <title>Taxonomic study of unclassified bacteria belonging to the class Ktedonobacteria.</title>
        <authorList>
            <person name="Yabe S."/>
            <person name="Wang C.M."/>
            <person name="Zheng Y."/>
            <person name="Sakai Y."/>
            <person name="Cavaletti L."/>
            <person name="Monciardini P."/>
            <person name="Donadio S."/>
        </authorList>
    </citation>
    <scope>NUCLEOTIDE SEQUENCE</scope>
    <source>
        <strain evidence="1">SOSP1-1</strain>
    </source>
</reference>
<comment type="caution">
    <text evidence="1">The sequence shown here is derived from an EMBL/GenBank/DDBJ whole genome shotgun (WGS) entry which is preliminary data.</text>
</comment>
<proteinExistence type="predicted"/>
<sequence>MKEAAEQVIQFRSHPLEARGARSYALPIKLYVLEHTFFGFRRLPLYIKGEIDFYLL</sequence>
<dbReference type="EMBL" id="BNJF01000001">
    <property type="protein sequence ID" value="GHO45067.1"/>
    <property type="molecule type" value="Genomic_DNA"/>
</dbReference>
<gene>
    <name evidence="1" type="ORF">KSX_32300</name>
</gene>